<evidence type="ECO:0008006" key="3">
    <source>
        <dbReference type="Google" id="ProtNLM"/>
    </source>
</evidence>
<name>A0A422M351_LACPA</name>
<dbReference type="AlphaFoldDB" id="A0A422M351"/>
<dbReference type="EMBL" id="LKFU01000118">
    <property type="protein sequence ID" value="RND81468.1"/>
    <property type="molecule type" value="Genomic_DNA"/>
</dbReference>
<reference evidence="1 2" key="1">
    <citation type="journal article" date="2018" name="Front. Microbiol.">
        <title>Conversion of Methionine to Cysteine in Lactobacillus paracasei Depends on the Highly Mobile cysK-ctl-cysE Gene Cluster.</title>
        <authorList>
            <person name="Wuthrich D."/>
            <person name="Irmler S."/>
            <person name="Berthoud H."/>
            <person name="Guggenbuhl B."/>
            <person name="Eugster E."/>
            <person name="Bruggmann R."/>
        </authorList>
    </citation>
    <scope>NUCLEOTIDE SEQUENCE [LARGE SCALE GENOMIC DNA]</scope>
    <source>
        <strain evidence="1 2">FAM18172</strain>
    </source>
</reference>
<evidence type="ECO:0000313" key="2">
    <source>
        <dbReference type="Proteomes" id="UP000285532"/>
    </source>
</evidence>
<gene>
    <name evidence="1" type="ORF">FAM18172_02940</name>
</gene>
<dbReference type="RefSeq" id="WP_128519117.1">
    <property type="nucleotide sequence ID" value="NZ_LKFU01000118.1"/>
</dbReference>
<sequence>MSNETKRDVLEKLAEGYAEVSDAYTNETGSPYYCDDDPNYLDEYDAALPDDLPVIPKAQSDWIKQCKANDDSLSFALGDETTPIEVAKTFRVWGGYTDKNKDKWLKLQNDFARAWVLGIWRVEETGEIVKLEAEK</sequence>
<protein>
    <recommendedName>
        <fullName evidence="3">Phage protein</fullName>
    </recommendedName>
</protein>
<dbReference type="Proteomes" id="UP000285532">
    <property type="component" value="Unassembled WGS sequence"/>
</dbReference>
<proteinExistence type="predicted"/>
<evidence type="ECO:0000313" key="1">
    <source>
        <dbReference type="EMBL" id="RND81468.1"/>
    </source>
</evidence>
<accession>A0A422M351</accession>
<organism evidence="1 2">
    <name type="scientific">Lacticaseibacillus paracasei</name>
    <name type="common">Lactobacillus paracasei</name>
    <dbReference type="NCBI Taxonomy" id="1597"/>
    <lineage>
        <taxon>Bacteria</taxon>
        <taxon>Bacillati</taxon>
        <taxon>Bacillota</taxon>
        <taxon>Bacilli</taxon>
        <taxon>Lactobacillales</taxon>
        <taxon>Lactobacillaceae</taxon>
        <taxon>Lacticaseibacillus</taxon>
    </lineage>
</organism>
<comment type="caution">
    <text evidence="1">The sequence shown here is derived from an EMBL/GenBank/DDBJ whole genome shotgun (WGS) entry which is preliminary data.</text>
</comment>